<feature type="compositionally biased region" description="Acidic residues" evidence="1">
    <location>
        <begin position="113"/>
        <end position="122"/>
    </location>
</feature>
<keyword evidence="3" id="KW-1185">Reference proteome</keyword>
<organism evidence="2 3">
    <name type="scientific">Paenibacillus xanthanilyticus</name>
    <dbReference type="NCBI Taxonomy" id="1783531"/>
    <lineage>
        <taxon>Bacteria</taxon>
        <taxon>Bacillati</taxon>
        <taxon>Bacillota</taxon>
        <taxon>Bacilli</taxon>
        <taxon>Bacillales</taxon>
        <taxon>Paenibacillaceae</taxon>
        <taxon>Paenibacillus</taxon>
    </lineage>
</organism>
<feature type="region of interest" description="Disordered" evidence="1">
    <location>
        <begin position="113"/>
        <end position="135"/>
    </location>
</feature>
<dbReference type="EMBL" id="JBHSAM010000031">
    <property type="protein sequence ID" value="MFC4102211.1"/>
    <property type="molecule type" value="Genomic_DNA"/>
</dbReference>
<evidence type="ECO:0000313" key="2">
    <source>
        <dbReference type="EMBL" id="MFC4102211.1"/>
    </source>
</evidence>
<dbReference type="Proteomes" id="UP001595715">
    <property type="component" value="Unassembled WGS sequence"/>
</dbReference>
<dbReference type="RefSeq" id="WP_377720833.1">
    <property type="nucleotide sequence ID" value="NZ_JBHSAM010000031.1"/>
</dbReference>
<accession>A0ABV8K839</accession>
<sequence length="257" mass="30304">MRIRYFTENGLQRLKLRVLEHVQTKKYEERESWIDDSLSVQSNLLIPDIQLKNSIRTNGKRPVHYDLENVRTLYGALKHLTPAEASNERLWAFLTHSTFWDYMRSRWPVELKDDDEEEDGPDPEQSKKKSSPSKRVETRYFLSGQKAPVRNGLARLWWFGYMTYDESLANPWELTDILLHNSDLTLNLAERNFSRNTEFTRTILDTLAKIKKENPSFYNRDRFRDLMKHFNYAGGMAIVDLLDSAAIEKVVKKKLIS</sequence>
<evidence type="ECO:0000313" key="3">
    <source>
        <dbReference type="Proteomes" id="UP001595715"/>
    </source>
</evidence>
<name>A0ABV8K839_9BACL</name>
<dbReference type="InterPro" id="IPR045920">
    <property type="entry name" value="DUF6339"/>
</dbReference>
<dbReference type="Pfam" id="PF19866">
    <property type="entry name" value="DUF6339"/>
    <property type="match status" value="1"/>
</dbReference>
<reference evidence="3" key="1">
    <citation type="journal article" date="2019" name="Int. J. Syst. Evol. Microbiol.">
        <title>The Global Catalogue of Microorganisms (GCM) 10K type strain sequencing project: providing services to taxonomists for standard genome sequencing and annotation.</title>
        <authorList>
            <consortium name="The Broad Institute Genomics Platform"/>
            <consortium name="The Broad Institute Genome Sequencing Center for Infectious Disease"/>
            <person name="Wu L."/>
            <person name="Ma J."/>
        </authorList>
    </citation>
    <scope>NUCLEOTIDE SEQUENCE [LARGE SCALE GENOMIC DNA]</scope>
    <source>
        <strain evidence="3">IBRC-M 10987</strain>
    </source>
</reference>
<evidence type="ECO:0000256" key="1">
    <source>
        <dbReference type="SAM" id="MobiDB-lite"/>
    </source>
</evidence>
<comment type="caution">
    <text evidence="2">The sequence shown here is derived from an EMBL/GenBank/DDBJ whole genome shotgun (WGS) entry which is preliminary data.</text>
</comment>
<proteinExistence type="predicted"/>
<gene>
    <name evidence="2" type="ORF">ACFOZ8_21495</name>
</gene>
<protein>
    <submittedName>
        <fullName evidence="2">DUF6339 family protein</fullName>
    </submittedName>
</protein>